<keyword evidence="2" id="KW-1185">Reference proteome</keyword>
<gene>
    <name evidence="1" type="ORF">GCM10023095_03820</name>
</gene>
<evidence type="ECO:0000313" key="1">
    <source>
        <dbReference type="EMBL" id="GAA4493482.1"/>
    </source>
</evidence>
<name>A0ABP8PYW6_9GAMM</name>
<evidence type="ECO:0000313" key="2">
    <source>
        <dbReference type="Proteomes" id="UP001501321"/>
    </source>
</evidence>
<dbReference type="Proteomes" id="UP001501321">
    <property type="component" value="Unassembled WGS sequence"/>
</dbReference>
<proteinExistence type="predicted"/>
<protein>
    <recommendedName>
        <fullName evidence="3">SGNH/GDSL hydrolase family protein</fullName>
    </recommendedName>
</protein>
<dbReference type="SUPFAM" id="SSF52266">
    <property type="entry name" value="SGNH hydrolase"/>
    <property type="match status" value="1"/>
</dbReference>
<organism evidence="1 2">
    <name type="scientific">Pseudaeromonas paramecii</name>
    <dbReference type="NCBI Taxonomy" id="2138166"/>
    <lineage>
        <taxon>Bacteria</taxon>
        <taxon>Pseudomonadati</taxon>
        <taxon>Pseudomonadota</taxon>
        <taxon>Gammaproteobacteria</taxon>
        <taxon>Aeromonadales</taxon>
        <taxon>Aeromonadaceae</taxon>
        <taxon>Pseudaeromonas</taxon>
    </lineage>
</organism>
<reference evidence="2" key="1">
    <citation type="journal article" date="2019" name="Int. J. Syst. Evol. Microbiol.">
        <title>The Global Catalogue of Microorganisms (GCM) 10K type strain sequencing project: providing services to taxonomists for standard genome sequencing and annotation.</title>
        <authorList>
            <consortium name="The Broad Institute Genomics Platform"/>
            <consortium name="The Broad Institute Genome Sequencing Center for Infectious Disease"/>
            <person name="Wu L."/>
            <person name="Ma J."/>
        </authorList>
    </citation>
    <scope>NUCLEOTIDE SEQUENCE [LARGE SCALE GENOMIC DNA]</scope>
    <source>
        <strain evidence="2">JCM 32226</strain>
    </source>
</reference>
<dbReference type="EMBL" id="BAABFC010000001">
    <property type="protein sequence ID" value="GAA4493482.1"/>
    <property type="molecule type" value="Genomic_DNA"/>
</dbReference>
<accession>A0ABP8PYW6</accession>
<sequence length="500" mass="53493">MVGESLAVEAMAGFIITAVQWMRDGVAIAGETGMSYQLTVADEGSIVYPLVTGYSPVSAPVPNSGVIQQELVPFSIGTLDFAMASLDANPYGTAYLSHAERMFEYDGETVDVICDASSGADMSYWHTNVLPNILARTATPDLVVSLANPLGNDTSNAVAQYGRADAAPVSHWTNAMSLLADGVAQLKAAGFKVIVGNTSYRNYGLDNSCRTDEDKGAQYANRIYLEPWIKANLPECWNIAADRPMLDHYNYTWNIADWAVLPGDGVHHTEIGKSAIRRYNYEIITAMSRGDIPVVIEKRTWPDVGLPSSDIAETIFGIGGSSTLNSLPTNINKGLITASAVINTLVAFPAQCVDTSGQSSPVKPRAYGWYGYNSNGRGNTGDATTSLTNNFLLKGLAFIDNNFARNVGVIELGGLTPFGRYKVRYQASASVSATVGDKVSRVRCNSWATYQDHVSDEADPSAFLEFTAHADALGYIYLLVTLADGATLAYVSGVSVASVS</sequence>
<evidence type="ECO:0008006" key="3">
    <source>
        <dbReference type="Google" id="ProtNLM"/>
    </source>
</evidence>
<comment type="caution">
    <text evidence="1">The sequence shown here is derived from an EMBL/GenBank/DDBJ whole genome shotgun (WGS) entry which is preliminary data.</text>
</comment>